<dbReference type="EMBL" id="AYSA01000299">
    <property type="protein sequence ID" value="ESZ93668.1"/>
    <property type="molecule type" value="Genomic_DNA"/>
</dbReference>
<evidence type="ECO:0000313" key="3">
    <source>
        <dbReference type="Proteomes" id="UP000019487"/>
    </source>
</evidence>
<dbReference type="AlphaFoldDB" id="W9CCW4"/>
<reference evidence="2 3" key="1">
    <citation type="journal article" date="2014" name="Genome Announc.">
        <title>Draft genome sequence of Sclerotinia borealis, a psychrophilic plant pathogenic fungus.</title>
        <authorList>
            <person name="Mardanov A.V."/>
            <person name="Beletsky A.V."/>
            <person name="Kadnikov V.V."/>
            <person name="Ignatov A.N."/>
            <person name="Ravin N.V."/>
        </authorList>
    </citation>
    <scope>NUCLEOTIDE SEQUENCE [LARGE SCALE GENOMIC DNA]</scope>
    <source>
        <strain evidence="3">F-4157</strain>
    </source>
</reference>
<protein>
    <submittedName>
        <fullName evidence="2">Uncharacterized protein</fullName>
    </submittedName>
</protein>
<gene>
    <name evidence="2" type="ORF">SBOR_5973</name>
</gene>
<dbReference type="HOGENOM" id="CLU_2374007_0_0_1"/>
<keyword evidence="3" id="KW-1185">Reference proteome</keyword>
<evidence type="ECO:0000256" key="1">
    <source>
        <dbReference type="SAM" id="MobiDB-lite"/>
    </source>
</evidence>
<evidence type="ECO:0000313" key="2">
    <source>
        <dbReference type="EMBL" id="ESZ93668.1"/>
    </source>
</evidence>
<feature type="compositionally biased region" description="Polar residues" evidence="1">
    <location>
        <begin position="39"/>
        <end position="55"/>
    </location>
</feature>
<comment type="caution">
    <text evidence="2">The sequence shown here is derived from an EMBL/GenBank/DDBJ whole genome shotgun (WGS) entry which is preliminary data.</text>
</comment>
<dbReference type="Proteomes" id="UP000019487">
    <property type="component" value="Unassembled WGS sequence"/>
</dbReference>
<accession>W9CCW4</accession>
<proteinExistence type="predicted"/>
<organism evidence="2 3">
    <name type="scientific">Sclerotinia borealis (strain F-4128)</name>
    <dbReference type="NCBI Taxonomy" id="1432307"/>
    <lineage>
        <taxon>Eukaryota</taxon>
        <taxon>Fungi</taxon>
        <taxon>Dikarya</taxon>
        <taxon>Ascomycota</taxon>
        <taxon>Pezizomycotina</taxon>
        <taxon>Leotiomycetes</taxon>
        <taxon>Helotiales</taxon>
        <taxon>Sclerotiniaceae</taxon>
        <taxon>Sclerotinia</taxon>
    </lineage>
</organism>
<sequence length="95" mass="10465">MYAVQSFRDATIEETVRASEVICTIYTTSVYEYPYLTRSETSGSRSGLDPTSSGSRAGKKIKLRRQKGVTMVSNNPVVTIGNGRDNGNLYVVHVQ</sequence>
<name>W9CCW4_SCLBF</name>
<feature type="region of interest" description="Disordered" evidence="1">
    <location>
        <begin position="39"/>
        <end position="65"/>
    </location>
</feature>